<dbReference type="AlphaFoldDB" id="A0AAN6BQS0"/>
<dbReference type="Pfam" id="PF12796">
    <property type="entry name" value="Ank_2"/>
    <property type="match status" value="1"/>
</dbReference>
<dbReference type="SMART" id="SM00248">
    <property type="entry name" value="ANK"/>
    <property type="match status" value="3"/>
</dbReference>
<protein>
    <recommendedName>
        <fullName evidence="7">Fungal N-terminal domain-containing protein</fullName>
    </recommendedName>
</protein>
<reference evidence="5" key="2">
    <citation type="submission" date="2020-04" db="EMBL/GenBank/DDBJ databases">
        <authorList>
            <person name="Santos R.A.C."/>
            <person name="Steenwyk J.L."/>
            <person name="Rivero-Menendez O."/>
            <person name="Mead M.E."/>
            <person name="Silva L.P."/>
            <person name="Bastos R.W."/>
            <person name="Alastruey-Izquierdo A."/>
            <person name="Goldman G.H."/>
            <person name="Rokas A."/>
        </authorList>
    </citation>
    <scope>NUCLEOTIDE SEQUENCE</scope>
    <source>
        <strain evidence="5">CNM-CM8927</strain>
    </source>
</reference>
<name>A0AAN6BQS0_ASPLE</name>
<evidence type="ECO:0008006" key="7">
    <source>
        <dbReference type="Google" id="ProtNLM"/>
    </source>
</evidence>
<dbReference type="InterPro" id="IPR051637">
    <property type="entry name" value="Ank_repeat_dom-contain_49"/>
</dbReference>
<dbReference type="InterPro" id="IPR036770">
    <property type="entry name" value="Ankyrin_rpt-contain_sf"/>
</dbReference>
<evidence type="ECO:0000256" key="3">
    <source>
        <dbReference type="PROSITE-ProRule" id="PRU00023"/>
    </source>
</evidence>
<keyword evidence="4" id="KW-0472">Membrane</keyword>
<dbReference type="Proteomes" id="UP000649114">
    <property type="component" value="Unassembled WGS sequence"/>
</dbReference>
<reference evidence="5" key="1">
    <citation type="journal article" date="2020" name="bioRxiv">
        <title>Genomic and phenotypic heterogeneity of clinical isolates of the human pathogens Aspergillus fumigatus, Aspergillus lentulus and Aspergillus fumigatiaffinis.</title>
        <authorList>
            <person name="dos Santos R.A.C."/>
            <person name="Steenwyk J.L."/>
            <person name="Rivero-Menendez O."/>
            <person name="Mead M.E."/>
            <person name="Silva L.P."/>
            <person name="Bastos R.W."/>
            <person name="Alastruey-Izquierdo A."/>
            <person name="Goldman G.H."/>
            <person name="Rokas A."/>
        </authorList>
    </citation>
    <scope>NUCLEOTIDE SEQUENCE</scope>
    <source>
        <strain evidence="5">CNM-CM8927</strain>
    </source>
</reference>
<feature type="transmembrane region" description="Helical" evidence="4">
    <location>
        <begin position="623"/>
        <end position="642"/>
    </location>
</feature>
<proteinExistence type="predicted"/>
<dbReference type="PROSITE" id="PS50297">
    <property type="entry name" value="ANK_REP_REGION"/>
    <property type="match status" value="1"/>
</dbReference>
<dbReference type="SUPFAM" id="SSF48403">
    <property type="entry name" value="Ankyrin repeat"/>
    <property type="match status" value="1"/>
</dbReference>
<dbReference type="Gene3D" id="1.25.40.20">
    <property type="entry name" value="Ankyrin repeat-containing domain"/>
    <property type="match status" value="2"/>
</dbReference>
<feature type="repeat" description="ANK" evidence="3">
    <location>
        <begin position="292"/>
        <end position="324"/>
    </location>
</feature>
<dbReference type="PROSITE" id="PS50088">
    <property type="entry name" value="ANK_REPEAT"/>
    <property type="match status" value="1"/>
</dbReference>
<evidence type="ECO:0000313" key="6">
    <source>
        <dbReference type="Proteomes" id="UP000649114"/>
    </source>
</evidence>
<dbReference type="PANTHER" id="PTHR24180">
    <property type="entry name" value="CYCLIN-DEPENDENT KINASE INHIBITOR 2C-RELATED"/>
    <property type="match status" value="1"/>
</dbReference>
<dbReference type="EMBL" id="JAAAPU010000033">
    <property type="protein sequence ID" value="KAF4206132.1"/>
    <property type="molecule type" value="Genomic_DNA"/>
</dbReference>
<keyword evidence="2 3" id="KW-0040">ANK repeat</keyword>
<accession>A0AAN6BQS0</accession>
<sequence>MAETLGAAASIVGIASLAGQICSGVQQLYAFVDSVKQAPSDFQNIKNDILLIERVVRCMAEDCTDLPEHRDIDLLKSSFELCLSRVNRLLTIIQSFDTSSQKNRTVKLIKATVKKTRVAEFAKELDSAKMTLMLVYQHHIQKLSPPGISQLSFRSTGNAERMDPEKFSTQMVKFSQSYSNTSEVIYTLWLGSLSVKSQTVTLKPGNRKSDTAQTEYRSEKKTFTLRSTGWWSSRIIELQAIRQASQWTFNLRPWQVVSPDSMLFDFCREGDLRNVQRLFSKGLASPFDVTPEGDTALHFAALSGNPDLVAFLLYNGADANVENTSGRNALHLAMVSPREEEHLELARLLVEKGQVDPMGSVRESGVIHSYAGPVEAFKYLIHQDEFFVNLEERNRGGRTILQHQIFHRLFYGDSFERIQVLFAAGHHLPDGHIDGDPTYDGYSALHCAAHVWANAKLREDEHTAQQSELVLRSLLSRGEDIHRISDRGYTALTTIGEMIHFCNKSPELNQGVIAAWLNLLSEAGHDVKAYCLTEGTLERKRQESPRAAFPNFLVIFQETDGVEGLDGLQISISSLEQVIEVEEDDEEPPKIESTRASSSQVAHVFWERRTGVMYPNLSVSFGLTRNTAVIVMFMLFVYSFFISNKLQL</sequence>
<keyword evidence="4" id="KW-1133">Transmembrane helix</keyword>
<organism evidence="5 6">
    <name type="scientific">Aspergillus lentulus</name>
    <dbReference type="NCBI Taxonomy" id="293939"/>
    <lineage>
        <taxon>Eukaryota</taxon>
        <taxon>Fungi</taxon>
        <taxon>Dikarya</taxon>
        <taxon>Ascomycota</taxon>
        <taxon>Pezizomycotina</taxon>
        <taxon>Eurotiomycetes</taxon>
        <taxon>Eurotiomycetidae</taxon>
        <taxon>Eurotiales</taxon>
        <taxon>Aspergillaceae</taxon>
        <taxon>Aspergillus</taxon>
        <taxon>Aspergillus subgen. Fumigati</taxon>
    </lineage>
</organism>
<evidence type="ECO:0000256" key="2">
    <source>
        <dbReference type="ARBA" id="ARBA00023043"/>
    </source>
</evidence>
<keyword evidence="1" id="KW-0677">Repeat</keyword>
<keyword evidence="4" id="KW-0812">Transmembrane</keyword>
<evidence type="ECO:0000256" key="4">
    <source>
        <dbReference type="SAM" id="Phobius"/>
    </source>
</evidence>
<gene>
    <name evidence="5" type="ORF">CNMCM8927_005381</name>
</gene>
<dbReference type="InterPro" id="IPR002110">
    <property type="entry name" value="Ankyrin_rpt"/>
</dbReference>
<dbReference type="PANTHER" id="PTHR24180:SF45">
    <property type="entry name" value="POLY [ADP-RIBOSE] POLYMERASE TANKYRASE"/>
    <property type="match status" value="1"/>
</dbReference>
<evidence type="ECO:0000256" key="1">
    <source>
        <dbReference type="ARBA" id="ARBA00022737"/>
    </source>
</evidence>
<evidence type="ECO:0000313" key="5">
    <source>
        <dbReference type="EMBL" id="KAF4206132.1"/>
    </source>
</evidence>
<comment type="caution">
    <text evidence="5">The sequence shown here is derived from an EMBL/GenBank/DDBJ whole genome shotgun (WGS) entry which is preliminary data.</text>
</comment>